<keyword evidence="1" id="KW-0812">Transmembrane</keyword>
<dbReference type="Proteomes" id="UP000192418">
    <property type="component" value="Unassembled WGS sequence"/>
</dbReference>
<proteinExistence type="predicted"/>
<keyword evidence="3" id="KW-1185">Reference proteome</keyword>
<evidence type="ECO:0000256" key="1">
    <source>
        <dbReference type="SAM" id="Phobius"/>
    </source>
</evidence>
<evidence type="ECO:0000313" key="2">
    <source>
        <dbReference type="EMBL" id="SMC91707.1"/>
    </source>
</evidence>
<name>A0A1W2D293_9BACT</name>
<protein>
    <submittedName>
        <fullName evidence="2">Uncharacterized protein</fullName>
    </submittedName>
</protein>
<reference evidence="2 3" key="1">
    <citation type="submission" date="2017-04" db="EMBL/GenBank/DDBJ databases">
        <authorList>
            <person name="Afonso C.L."/>
            <person name="Miller P.J."/>
            <person name="Scott M.A."/>
            <person name="Spackman E."/>
            <person name="Goraichik I."/>
            <person name="Dimitrov K.M."/>
            <person name="Suarez D.L."/>
            <person name="Swayne D.E."/>
        </authorList>
    </citation>
    <scope>NUCLEOTIDE SEQUENCE [LARGE SCALE GENOMIC DNA]</scope>
    <source>
        <strain evidence="2 3">DSM 3385</strain>
    </source>
</reference>
<keyword evidence="1" id="KW-0472">Membrane</keyword>
<dbReference type="AlphaFoldDB" id="A0A1W2D293"/>
<gene>
    <name evidence="2" type="ORF">SAMN02746065_11513</name>
</gene>
<dbReference type="EMBL" id="FWXY01000015">
    <property type="protein sequence ID" value="SMC91707.1"/>
    <property type="molecule type" value="Genomic_DNA"/>
</dbReference>
<organism evidence="2 3">
    <name type="scientific">Desulfocicer vacuolatum DSM 3385</name>
    <dbReference type="NCBI Taxonomy" id="1121400"/>
    <lineage>
        <taxon>Bacteria</taxon>
        <taxon>Pseudomonadati</taxon>
        <taxon>Thermodesulfobacteriota</taxon>
        <taxon>Desulfobacteria</taxon>
        <taxon>Desulfobacterales</taxon>
        <taxon>Desulfobacteraceae</taxon>
        <taxon>Desulfocicer</taxon>
    </lineage>
</organism>
<accession>A0A1W2D293</accession>
<sequence length="199" mass="23223">MNGFILALFSGIHGSIMENKAFKIPVCGDIHPFVIYYNRLVRFIKTGLLLHMTTLLGLGLLVAFSRTALAAFQQQQWLDFLMYALIAGYGAVLPVFAQLDVFSRYQNYKKAKDLFHENGFKPRIANLYAASRCQRDAVKIAAQDLGLLREISSHYEQLGYRWYHILPDFLRSNPQIFLSRRYWQKTLFEKTYTSKYFLW</sequence>
<feature type="transmembrane region" description="Helical" evidence="1">
    <location>
        <begin position="80"/>
        <end position="102"/>
    </location>
</feature>
<keyword evidence="1" id="KW-1133">Transmembrane helix</keyword>
<evidence type="ECO:0000313" key="3">
    <source>
        <dbReference type="Proteomes" id="UP000192418"/>
    </source>
</evidence>
<dbReference type="RefSeq" id="WP_139795828.1">
    <property type="nucleotide sequence ID" value="NZ_FWXY01000015.1"/>
</dbReference>
<dbReference type="STRING" id="1121400.SAMN02746065_11513"/>
<feature type="transmembrane region" description="Helical" evidence="1">
    <location>
        <begin position="48"/>
        <end position="68"/>
    </location>
</feature>
<dbReference type="OrthoDB" id="5471072at2"/>